<dbReference type="InterPro" id="IPR013762">
    <property type="entry name" value="Integrase-like_cat_sf"/>
</dbReference>
<dbReference type="Proteomes" id="UP000343317">
    <property type="component" value="Unassembled WGS sequence"/>
</dbReference>
<feature type="domain" description="Tyr recombinase" evidence="4">
    <location>
        <begin position="1"/>
        <end position="91"/>
    </location>
</feature>
<dbReference type="PANTHER" id="PTHR30349">
    <property type="entry name" value="PHAGE INTEGRASE-RELATED"/>
    <property type="match status" value="1"/>
</dbReference>
<organism evidence="5 6">
    <name type="scientific">Pandoraea horticolens</name>
    <dbReference type="NCBI Taxonomy" id="2508298"/>
    <lineage>
        <taxon>Bacteria</taxon>
        <taxon>Pseudomonadati</taxon>
        <taxon>Pseudomonadota</taxon>
        <taxon>Betaproteobacteria</taxon>
        <taxon>Burkholderiales</taxon>
        <taxon>Burkholderiaceae</taxon>
        <taxon>Pandoraea</taxon>
    </lineage>
</organism>
<dbReference type="GO" id="GO:0006310">
    <property type="term" value="P:DNA recombination"/>
    <property type="evidence" value="ECO:0007669"/>
    <property type="project" value="UniProtKB-KW"/>
</dbReference>
<gene>
    <name evidence="5" type="primary">xerD_2</name>
    <name evidence="5" type="ORF">PHO31112_02627</name>
</gene>
<accession>A0A5E4VHX8</accession>
<dbReference type="EMBL" id="CABPSM010000006">
    <property type="protein sequence ID" value="VVE11009.1"/>
    <property type="molecule type" value="Genomic_DNA"/>
</dbReference>
<evidence type="ECO:0000256" key="1">
    <source>
        <dbReference type="ARBA" id="ARBA00022908"/>
    </source>
</evidence>
<sequence>MLLFTYYRGERLTRNGVDSILQKAVSRAAGTCPALSGKYISPHVVRHTTAMYLLQSGVDMSVIAFWLGHENLNTTHIYMEADLALKEKALNRLQPAGQASITSPRHPCGAGPRRAPSTCRLHEDNV</sequence>
<dbReference type="PANTHER" id="PTHR30349:SF64">
    <property type="entry name" value="PROPHAGE INTEGRASE INTD-RELATED"/>
    <property type="match status" value="1"/>
</dbReference>
<dbReference type="PROSITE" id="PS51898">
    <property type="entry name" value="TYR_RECOMBINASE"/>
    <property type="match status" value="1"/>
</dbReference>
<dbReference type="Gene3D" id="1.10.443.10">
    <property type="entry name" value="Intergrase catalytic core"/>
    <property type="match status" value="1"/>
</dbReference>
<dbReference type="GO" id="GO:0003677">
    <property type="term" value="F:DNA binding"/>
    <property type="evidence" value="ECO:0007669"/>
    <property type="project" value="InterPro"/>
</dbReference>
<dbReference type="SUPFAM" id="SSF56349">
    <property type="entry name" value="DNA breaking-rejoining enzymes"/>
    <property type="match status" value="1"/>
</dbReference>
<evidence type="ECO:0000313" key="5">
    <source>
        <dbReference type="EMBL" id="VVE11009.1"/>
    </source>
</evidence>
<dbReference type="Pfam" id="PF00589">
    <property type="entry name" value="Phage_integrase"/>
    <property type="match status" value="1"/>
</dbReference>
<name>A0A5E4VHX8_9BURK</name>
<dbReference type="AlphaFoldDB" id="A0A5E4VHX8"/>
<dbReference type="GO" id="GO:0015074">
    <property type="term" value="P:DNA integration"/>
    <property type="evidence" value="ECO:0007669"/>
    <property type="project" value="UniProtKB-KW"/>
</dbReference>
<feature type="region of interest" description="Disordered" evidence="3">
    <location>
        <begin position="95"/>
        <end position="126"/>
    </location>
</feature>
<proteinExistence type="predicted"/>
<evidence type="ECO:0000256" key="2">
    <source>
        <dbReference type="ARBA" id="ARBA00023172"/>
    </source>
</evidence>
<keyword evidence="2" id="KW-0233">DNA recombination</keyword>
<keyword evidence="6" id="KW-1185">Reference proteome</keyword>
<dbReference type="InterPro" id="IPR050090">
    <property type="entry name" value="Tyrosine_recombinase_XerCD"/>
</dbReference>
<dbReference type="InterPro" id="IPR002104">
    <property type="entry name" value="Integrase_catalytic"/>
</dbReference>
<keyword evidence="1" id="KW-0229">DNA integration</keyword>
<evidence type="ECO:0000256" key="3">
    <source>
        <dbReference type="SAM" id="MobiDB-lite"/>
    </source>
</evidence>
<dbReference type="InterPro" id="IPR011010">
    <property type="entry name" value="DNA_brk_join_enz"/>
</dbReference>
<evidence type="ECO:0000313" key="6">
    <source>
        <dbReference type="Proteomes" id="UP000343317"/>
    </source>
</evidence>
<protein>
    <submittedName>
        <fullName evidence="5">Tyrosine recombinase XerD</fullName>
    </submittedName>
</protein>
<reference evidence="5 6" key="1">
    <citation type="submission" date="2019-08" db="EMBL/GenBank/DDBJ databases">
        <authorList>
            <person name="Peeters C."/>
        </authorList>
    </citation>
    <scope>NUCLEOTIDE SEQUENCE [LARGE SCALE GENOMIC DNA]</scope>
    <source>
        <strain evidence="5 6">LMG 31112</strain>
    </source>
</reference>
<evidence type="ECO:0000259" key="4">
    <source>
        <dbReference type="PROSITE" id="PS51898"/>
    </source>
</evidence>